<dbReference type="SMART" id="SM00364">
    <property type="entry name" value="LRR_BAC"/>
    <property type="match status" value="2"/>
</dbReference>
<evidence type="ECO:0000313" key="4">
    <source>
        <dbReference type="Proteomes" id="UP000002215"/>
    </source>
</evidence>
<evidence type="ECO:0000256" key="1">
    <source>
        <dbReference type="ARBA" id="ARBA00022614"/>
    </source>
</evidence>
<dbReference type="EMBL" id="CP001699">
    <property type="protein sequence ID" value="ACU61024.1"/>
    <property type="molecule type" value="Genomic_DNA"/>
</dbReference>
<evidence type="ECO:0000313" key="3">
    <source>
        <dbReference type="EMBL" id="ACU61024.1"/>
    </source>
</evidence>
<dbReference type="InterPro" id="IPR050216">
    <property type="entry name" value="LRR_domain-containing"/>
</dbReference>
<dbReference type="Gene3D" id="2.30.320.10">
    <property type="entry name" value="YwqG-like"/>
    <property type="match status" value="1"/>
</dbReference>
<dbReference type="PANTHER" id="PTHR48051:SF42">
    <property type="entry name" value="LEUCINE-RICH REPEAT-CONTAINING PROTEIN 18-LIKE"/>
    <property type="match status" value="1"/>
</dbReference>
<dbReference type="InterPro" id="IPR032675">
    <property type="entry name" value="LRR_dom_sf"/>
</dbReference>
<dbReference type="SUPFAM" id="SSF52058">
    <property type="entry name" value="L domain-like"/>
    <property type="match status" value="1"/>
</dbReference>
<dbReference type="SMART" id="SM00369">
    <property type="entry name" value="LRR_TYP"/>
    <property type="match status" value="3"/>
</dbReference>
<protein>
    <recommendedName>
        <fullName evidence="5">DUF1963 domain-containing protein</fullName>
    </recommendedName>
</protein>
<proteinExistence type="predicted"/>
<accession>A0A979GUX8</accession>
<dbReference type="Gene3D" id="3.80.10.10">
    <property type="entry name" value="Ribonuclease Inhibitor"/>
    <property type="match status" value="1"/>
</dbReference>
<sequence length="791" mass="89794">MKAEQVKDNNYVSFITAGLNKVSFYKKYPGADLTARFHASCPEQRGALDVISDKTLPVAGHTALVRTAKSADGFFFYYFGLVQINENYCYTIIADCDVEEAAEYEPIFDEIWQSLQYFGNQEEGLKQQEAGIDEILSKYAASEDTAAQKEKTPVAPFSVPADGHDYWELDDYQLRFLSGSDISVSDGDGALYIKLEAEMPDYDDKKHGHLLNDYEHGRVYLQFYFKGIYKNGIPTGIFTFEDERDSSYLTYLWKGGFHYSLQFTGEVTLQDGWLGINGHFGNYPVTIAKQLPLEDIKWENYRFLRVEELETASPAIVRHLQLTDPYPALLHETLAPLKEMETLHISFSADKPSAADFKEVPKPLKHYKSLRKLTLSGIRAVDSLPQWIGDLKELEHLYVSESKIEGIHPYIFQLPKLKFCYLSNNQLQSISPGQSDSLETLTIENNQLTSLPDSLTKMPKLKSLSIKGNPLTKLPPGLETIEHLDLELEKKMTLLDYSYKGADDQGTVPIDQALFLAKHDNKLSDKLEQAIAAQELQYYQKGLTELARKSVAFATTKEDNYAGKGNNRFGGLPDLPAGVAYPSFKDYEGNEKGMQFIAQINCTDIAHLQDYLPRTGILYFFIEDQEDTDASVIYYDGDLSTLQSASQLDITEDYIYDQHGIYTPYKAIADKYVSLPFFYNAREYYETSWPELEPLEEEDDATDALKQALEPDFKAVHSINSYVFKQHDTPEKEAAHTLKGKPEDWMVLLRVSSDSQPGFCFWDAGEIYFMIHKSDLAKKNFSKVYCGLESS</sequence>
<dbReference type="InterPro" id="IPR001611">
    <property type="entry name" value="Leu-rich_rpt"/>
</dbReference>
<dbReference type="GO" id="GO:0005737">
    <property type="term" value="C:cytoplasm"/>
    <property type="evidence" value="ECO:0007669"/>
    <property type="project" value="TreeGrafter"/>
</dbReference>
<dbReference type="Pfam" id="PF13855">
    <property type="entry name" value="LRR_8"/>
    <property type="match status" value="1"/>
</dbReference>
<dbReference type="InterPro" id="IPR003591">
    <property type="entry name" value="Leu-rich_rpt_typical-subtyp"/>
</dbReference>
<evidence type="ECO:0008006" key="5">
    <source>
        <dbReference type="Google" id="ProtNLM"/>
    </source>
</evidence>
<dbReference type="AlphaFoldDB" id="A0A979GUX8"/>
<dbReference type="Pfam" id="PF09234">
    <property type="entry name" value="DUF1963"/>
    <property type="match status" value="1"/>
</dbReference>
<gene>
    <name evidence="3" type="ordered locus">Cpin_3560</name>
</gene>
<evidence type="ECO:0000256" key="2">
    <source>
        <dbReference type="ARBA" id="ARBA00022737"/>
    </source>
</evidence>
<organism evidence="3 4">
    <name type="scientific">Chitinophaga pinensis (strain ATCC 43595 / DSM 2588 / LMG 13176 / NBRC 15968 / NCIMB 11800 / UQM 2034)</name>
    <dbReference type="NCBI Taxonomy" id="485918"/>
    <lineage>
        <taxon>Bacteria</taxon>
        <taxon>Pseudomonadati</taxon>
        <taxon>Bacteroidota</taxon>
        <taxon>Chitinophagia</taxon>
        <taxon>Chitinophagales</taxon>
        <taxon>Chitinophagaceae</taxon>
        <taxon>Chitinophaga</taxon>
    </lineage>
</organism>
<dbReference type="PROSITE" id="PS51450">
    <property type="entry name" value="LRR"/>
    <property type="match status" value="1"/>
</dbReference>
<dbReference type="InterPro" id="IPR015315">
    <property type="entry name" value="DUF1963"/>
</dbReference>
<keyword evidence="2" id="KW-0677">Repeat</keyword>
<dbReference type="SUPFAM" id="SSF103032">
    <property type="entry name" value="Hypothetical protein YwqG"/>
    <property type="match status" value="1"/>
</dbReference>
<dbReference type="Proteomes" id="UP000002215">
    <property type="component" value="Chromosome"/>
</dbReference>
<dbReference type="PANTHER" id="PTHR48051">
    <property type="match status" value="1"/>
</dbReference>
<dbReference type="InterPro" id="IPR035948">
    <property type="entry name" value="YwqG-like_sf"/>
</dbReference>
<dbReference type="KEGG" id="cpi:Cpin_3560"/>
<keyword evidence="1" id="KW-0433">Leucine-rich repeat</keyword>
<name>A0A979GUX8_CHIPD</name>
<reference evidence="4" key="1">
    <citation type="submission" date="2009-08" db="EMBL/GenBank/DDBJ databases">
        <title>The complete genome of Chitinophaga pinensis DSM 2588.</title>
        <authorList>
            <consortium name="US DOE Joint Genome Institute (JGI-PGF)"/>
            <person name="Lucas S."/>
            <person name="Copeland A."/>
            <person name="Lapidus A."/>
            <person name="Glavina del Rio T."/>
            <person name="Dalin E."/>
            <person name="Tice H."/>
            <person name="Bruce D."/>
            <person name="Goodwin L."/>
            <person name="Pitluck S."/>
            <person name="Kyrpides N."/>
            <person name="Mavromatis K."/>
            <person name="Ivanova N."/>
            <person name="Mikhailova N."/>
            <person name="Sims D."/>
            <person name="Meinche L."/>
            <person name="Brettin T."/>
            <person name="Detter J.C."/>
            <person name="Han C."/>
            <person name="Larimer F."/>
            <person name="Land M."/>
            <person name="Hauser L."/>
            <person name="Markowitz V."/>
            <person name="Cheng J.-F."/>
            <person name="Hugenholtz P."/>
            <person name="Woyke T."/>
            <person name="Wu D."/>
            <person name="Spring S."/>
            <person name="Klenk H.-P."/>
            <person name="Eisen J.A."/>
        </authorList>
    </citation>
    <scope>NUCLEOTIDE SEQUENCE [LARGE SCALE GENOMIC DNA]</scope>
    <source>
        <strain evidence="4">ATCC 43595 / DSM 2588 / LMG 13176 / NBRC 15968 / NCIMB 11800 / UQM 2034</strain>
    </source>
</reference>
<reference evidence="3 4" key="2">
    <citation type="journal article" date="2010" name="Stand. Genomic Sci.">
        <title>Complete genome sequence of Chitinophaga pinensis type strain (UQM 2034).</title>
        <authorList>
            <person name="Glavina Del Rio T."/>
            <person name="Abt B."/>
            <person name="Spring S."/>
            <person name="Lapidus A."/>
            <person name="Nolan M."/>
            <person name="Tice H."/>
            <person name="Copeland A."/>
            <person name="Cheng J.F."/>
            <person name="Chen F."/>
            <person name="Bruce D."/>
            <person name="Goodwin L."/>
            <person name="Pitluck S."/>
            <person name="Ivanova N."/>
            <person name="Mavromatis K."/>
            <person name="Mikhailova N."/>
            <person name="Pati A."/>
            <person name="Chen A."/>
            <person name="Palaniappan K."/>
            <person name="Land M."/>
            <person name="Hauser L."/>
            <person name="Chang Y.J."/>
            <person name="Jeffries C.D."/>
            <person name="Chain P."/>
            <person name="Saunders E."/>
            <person name="Detter J.C."/>
            <person name="Brettin T."/>
            <person name="Rohde M."/>
            <person name="Goker M."/>
            <person name="Bristow J."/>
            <person name="Eisen J.A."/>
            <person name="Markowitz V."/>
            <person name="Hugenholtz P."/>
            <person name="Kyrpides N.C."/>
            <person name="Klenk H.P."/>
            <person name="Lucas S."/>
        </authorList>
    </citation>
    <scope>NUCLEOTIDE SEQUENCE [LARGE SCALE GENOMIC DNA]</scope>
    <source>
        <strain evidence="4">ATCC 43595 / DSM 2588 / LMG 13176 / NBRC 15968 / NCIMB 11800 / UQM 2034</strain>
    </source>
</reference>